<dbReference type="GeneTree" id="ENSGT01140000282721"/>
<proteinExistence type="predicted"/>
<reference evidence="1" key="2">
    <citation type="submission" date="2025-09" db="UniProtKB">
        <authorList>
            <consortium name="Ensembl"/>
        </authorList>
    </citation>
    <scope>IDENTIFICATION</scope>
</reference>
<name>A0A8C3WCU8_9CETA</name>
<keyword evidence="2" id="KW-1185">Reference proteome</keyword>
<dbReference type="PANTHER" id="PTHR19446">
    <property type="entry name" value="REVERSE TRANSCRIPTASES"/>
    <property type="match status" value="1"/>
</dbReference>
<sequence>PTKIQNKTGMPTLPKLLELIDKFSKVAGYKVNLQKSIVFLYTNNEILEKEHQNTLPFKIAPPKIKYLGINLTKEVKDLYAENYKALIRRSKKIQRNGKIFHAHGPEK</sequence>
<dbReference type="Proteomes" id="UP000694540">
    <property type="component" value="Unplaced"/>
</dbReference>
<evidence type="ECO:0000313" key="1">
    <source>
        <dbReference type="Ensembl" id="ENSCWAP00000011691.1"/>
    </source>
</evidence>
<evidence type="ECO:0000313" key="2">
    <source>
        <dbReference type="Proteomes" id="UP000694540"/>
    </source>
</evidence>
<dbReference type="Ensembl" id="ENSCWAT00000012719.1">
    <property type="protein sequence ID" value="ENSCWAP00000011691.1"/>
    <property type="gene ID" value="ENSCWAG00000009143.1"/>
</dbReference>
<organism evidence="1 2">
    <name type="scientific">Catagonus wagneri</name>
    <name type="common">Chacoan peccary</name>
    <dbReference type="NCBI Taxonomy" id="51154"/>
    <lineage>
        <taxon>Eukaryota</taxon>
        <taxon>Metazoa</taxon>
        <taxon>Chordata</taxon>
        <taxon>Craniata</taxon>
        <taxon>Vertebrata</taxon>
        <taxon>Euteleostomi</taxon>
        <taxon>Mammalia</taxon>
        <taxon>Eutheria</taxon>
        <taxon>Laurasiatheria</taxon>
        <taxon>Artiodactyla</taxon>
        <taxon>Suina</taxon>
        <taxon>Tayassuidae</taxon>
        <taxon>Catagonus</taxon>
    </lineage>
</organism>
<evidence type="ECO:0008006" key="3">
    <source>
        <dbReference type="Google" id="ProtNLM"/>
    </source>
</evidence>
<protein>
    <recommendedName>
        <fullName evidence="3">Reverse transcriptase</fullName>
    </recommendedName>
</protein>
<reference evidence="1" key="1">
    <citation type="submission" date="2025-08" db="UniProtKB">
        <authorList>
            <consortium name="Ensembl"/>
        </authorList>
    </citation>
    <scope>IDENTIFICATION</scope>
</reference>
<dbReference type="AlphaFoldDB" id="A0A8C3WCU8"/>
<accession>A0A8C3WCU8</accession>